<dbReference type="EMBL" id="CAMPGE010003076">
    <property type="protein sequence ID" value="CAI2361899.1"/>
    <property type="molecule type" value="Genomic_DNA"/>
</dbReference>
<keyword evidence="2" id="KW-1185">Reference proteome</keyword>
<dbReference type="Proteomes" id="UP001295684">
    <property type="component" value="Unassembled WGS sequence"/>
</dbReference>
<proteinExistence type="predicted"/>
<reference evidence="1" key="1">
    <citation type="submission" date="2023-07" db="EMBL/GenBank/DDBJ databases">
        <authorList>
            <consortium name="AG Swart"/>
            <person name="Singh M."/>
            <person name="Singh A."/>
            <person name="Seah K."/>
            <person name="Emmerich C."/>
        </authorList>
    </citation>
    <scope>NUCLEOTIDE SEQUENCE</scope>
    <source>
        <strain evidence="1">DP1</strain>
    </source>
</reference>
<protein>
    <submittedName>
        <fullName evidence="1">Uncharacterized protein</fullName>
    </submittedName>
</protein>
<organism evidence="1 2">
    <name type="scientific">Euplotes crassus</name>
    <dbReference type="NCBI Taxonomy" id="5936"/>
    <lineage>
        <taxon>Eukaryota</taxon>
        <taxon>Sar</taxon>
        <taxon>Alveolata</taxon>
        <taxon>Ciliophora</taxon>
        <taxon>Intramacronucleata</taxon>
        <taxon>Spirotrichea</taxon>
        <taxon>Hypotrichia</taxon>
        <taxon>Euplotida</taxon>
        <taxon>Euplotidae</taxon>
        <taxon>Moneuplotes</taxon>
    </lineage>
</organism>
<name>A0AAD1U7V3_EUPCR</name>
<dbReference type="AlphaFoldDB" id="A0AAD1U7V3"/>
<evidence type="ECO:0000313" key="1">
    <source>
        <dbReference type="EMBL" id="CAI2361899.1"/>
    </source>
</evidence>
<gene>
    <name evidence="1" type="ORF">ECRASSUSDP1_LOCUS3214</name>
</gene>
<accession>A0AAD1U7V3</accession>
<sequence length="49" mass="5703">MPRQSQQKSMHNKEQRILITLKNFPNLVKHIAGSNILKHGGYLNYLIDN</sequence>
<comment type="caution">
    <text evidence="1">The sequence shown here is derived from an EMBL/GenBank/DDBJ whole genome shotgun (WGS) entry which is preliminary data.</text>
</comment>
<evidence type="ECO:0000313" key="2">
    <source>
        <dbReference type="Proteomes" id="UP001295684"/>
    </source>
</evidence>